<evidence type="ECO:0000259" key="5">
    <source>
        <dbReference type="Pfam" id="PF10551"/>
    </source>
</evidence>
<feature type="region of interest" description="Disordered" evidence="4">
    <location>
        <begin position="189"/>
        <end position="266"/>
    </location>
</feature>
<organism evidence="7 8">
    <name type="scientific">Trifolium subterraneum</name>
    <name type="common">Subterranean clover</name>
    <dbReference type="NCBI Taxonomy" id="3900"/>
    <lineage>
        <taxon>Eukaryota</taxon>
        <taxon>Viridiplantae</taxon>
        <taxon>Streptophyta</taxon>
        <taxon>Embryophyta</taxon>
        <taxon>Tracheophyta</taxon>
        <taxon>Spermatophyta</taxon>
        <taxon>Magnoliopsida</taxon>
        <taxon>eudicotyledons</taxon>
        <taxon>Gunneridae</taxon>
        <taxon>Pentapetalae</taxon>
        <taxon>rosids</taxon>
        <taxon>fabids</taxon>
        <taxon>Fabales</taxon>
        <taxon>Fabaceae</taxon>
        <taxon>Papilionoideae</taxon>
        <taxon>50 kb inversion clade</taxon>
        <taxon>NPAAA clade</taxon>
        <taxon>Hologalegina</taxon>
        <taxon>IRL clade</taxon>
        <taxon>Trifolieae</taxon>
        <taxon>Trifolium</taxon>
    </lineage>
</organism>
<dbReference type="GO" id="GO:0006313">
    <property type="term" value="P:DNA transposition"/>
    <property type="evidence" value="ECO:0007669"/>
    <property type="project" value="InterPro"/>
</dbReference>
<dbReference type="InterPro" id="IPR018289">
    <property type="entry name" value="MULE_transposase_dom"/>
</dbReference>
<evidence type="ECO:0000313" key="8">
    <source>
        <dbReference type="Proteomes" id="UP000242715"/>
    </source>
</evidence>
<dbReference type="InterPro" id="IPR001207">
    <property type="entry name" value="Transposase_mutator"/>
</dbReference>
<dbReference type="PANTHER" id="PTHR31973">
    <property type="entry name" value="POLYPROTEIN, PUTATIVE-RELATED"/>
    <property type="match status" value="1"/>
</dbReference>
<sequence>MDDYVTLILWHGGSFFRNESHKLEYAFGQMDVWEMDPDMICYFDLINMVKHCGKYHSVEKVQWMKTDYGDNFDFGLRPLENDSHIIKMIEGARKNGNEVEIYFQHSVVENPEFVEFNEDEMAMLEQIIRSATNSNGGSQCVDPPIQEDGAIDEEIYENDFPTVEELIQQEQQMVEEEVIVENVVSKKKGKAERKSNKVNTKKSKKKNKKKSKEVLPPSESDSSSGGDDYHAEFREAAGHRETYSQNVQGEPSGEIRPTINDDEDDDLYHSEELKSPISTDDEDDGKHVFPQFNESAVFGEVQLEKGMEFPTLAVFKHAEIYDYVKREFNLMLDDSKINRAVREARELVEGYHGGQLLSVVGQDANNHIFVVAYAIVDVENKDNWKWFLTLLHEDLGDYKQHGWNFMSDMQKGLIPAMQEVMPGVPHRYCAMHLWRNFTKNWMDKELRGVVWDCARSTTVAQFNRHMEKVKRLNKKAWEYLNKWPKEAWTRAYFKENSKVDSITNNNCEVFNAKILNYRGKPILTLAEEIRCYVMRTMSSKKFKFADKIGPLCPVQQSRLENEKIQSNSWTPCWTGPPRLRYQVQSGSTKVDVDLDTGTCTCRFWQLTGNIIFIHF</sequence>
<keyword evidence="3" id="KW-0233">DNA recombination</keyword>
<protein>
    <submittedName>
        <fullName evidence="7">Uncharacterized protein</fullName>
    </submittedName>
</protein>
<keyword evidence="2" id="KW-0238">DNA-binding</keyword>
<evidence type="ECO:0000256" key="2">
    <source>
        <dbReference type="ARBA" id="ARBA00023125"/>
    </source>
</evidence>
<accession>A0A2Z6M386</accession>
<feature type="domain" description="PB1-like" evidence="6">
    <location>
        <begin position="1"/>
        <end position="105"/>
    </location>
</feature>
<keyword evidence="8" id="KW-1185">Reference proteome</keyword>
<dbReference type="PROSITE" id="PS01007">
    <property type="entry name" value="TRANSPOSASE_MUTATOR"/>
    <property type="match status" value="1"/>
</dbReference>
<dbReference type="OrthoDB" id="998442at2759"/>
<evidence type="ECO:0000259" key="6">
    <source>
        <dbReference type="Pfam" id="PF26130"/>
    </source>
</evidence>
<dbReference type="Proteomes" id="UP000242715">
    <property type="component" value="Unassembled WGS sequence"/>
</dbReference>
<dbReference type="PANTHER" id="PTHR31973:SF187">
    <property type="entry name" value="MUTATOR TRANSPOSASE MUDRA PROTEIN"/>
    <property type="match status" value="1"/>
</dbReference>
<feature type="compositionally biased region" description="Basic residues" evidence="4">
    <location>
        <begin position="199"/>
        <end position="211"/>
    </location>
</feature>
<dbReference type="InterPro" id="IPR058594">
    <property type="entry name" value="PB1-like_dom_pln"/>
</dbReference>
<gene>
    <name evidence="7" type="ORF">TSUD_56140</name>
</gene>
<dbReference type="Pfam" id="PF26130">
    <property type="entry name" value="PB1-like"/>
    <property type="match status" value="1"/>
</dbReference>
<evidence type="ECO:0000313" key="7">
    <source>
        <dbReference type="EMBL" id="GAU26316.1"/>
    </source>
</evidence>
<evidence type="ECO:0000256" key="4">
    <source>
        <dbReference type="SAM" id="MobiDB-lite"/>
    </source>
</evidence>
<feature type="domain" description="MULE transposase" evidence="5">
    <location>
        <begin position="353"/>
        <end position="436"/>
    </location>
</feature>
<dbReference type="GO" id="GO:0003677">
    <property type="term" value="F:DNA binding"/>
    <property type="evidence" value="ECO:0007669"/>
    <property type="project" value="UniProtKB-KW"/>
</dbReference>
<feature type="compositionally biased region" description="Basic and acidic residues" evidence="4">
    <location>
        <begin position="227"/>
        <end position="242"/>
    </location>
</feature>
<dbReference type="GO" id="GO:0004803">
    <property type="term" value="F:transposase activity"/>
    <property type="evidence" value="ECO:0007669"/>
    <property type="project" value="InterPro"/>
</dbReference>
<proteinExistence type="predicted"/>
<dbReference type="AlphaFoldDB" id="A0A2Z6M386"/>
<keyword evidence="1" id="KW-0815">Transposition</keyword>
<evidence type="ECO:0000256" key="1">
    <source>
        <dbReference type="ARBA" id="ARBA00022578"/>
    </source>
</evidence>
<evidence type="ECO:0000256" key="3">
    <source>
        <dbReference type="ARBA" id="ARBA00023172"/>
    </source>
</evidence>
<reference evidence="8" key="1">
    <citation type="journal article" date="2017" name="Front. Plant Sci.">
        <title>Climate Clever Clovers: New Paradigm to Reduce the Environmental Footprint of Ruminants by Breeding Low Methanogenic Forages Utilizing Haplotype Variation.</title>
        <authorList>
            <person name="Kaur P."/>
            <person name="Appels R."/>
            <person name="Bayer P.E."/>
            <person name="Keeble-Gagnere G."/>
            <person name="Wang J."/>
            <person name="Hirakawa H."/>
            <person name="Shirasawa K."/>
            <person name="Vercoe P."/>
            <person name="Stefanova K."/>
            <person name="Durmic Z."/>
            <person name="Nichols P."/>
            <person name="Revell C."/>
            <person name="Isobe S.N."/>
            <person name="Edwards D."/>
            <person name="Erskine W."/>
        </authorList>
    </citation>
    <scope>NUCLEOTIDE SEQUENCE [LARGE SCALE GENOMIC DNA]</scope>
    <source>
        <strain evidence="8">cv. Daliak</strain>
    </source>
</reference>
<dbReference type="Pfam" id="PF10551">
    <property type="entry name" value="MULE"/>
    <property type="match status" value="1"/>
</dbReference>
<name>A0A2Z6M386_TRISU</name>
<dbReference type="EMBL" id="DF973332">
    <property type="protein sequence ID" value="GAU26316.1"/>
    <property type="molecule type" value="Genomic_DNA"/>
</dbReference>